<dbReference type="EMBL" id="WHWC01000019">
    <property type="protein sequence ID" value="KAG8364408.1"/>
    <property type="molecule type" value="Genomic_DNA"/>
</dbReference>
<dbReference type="SMART" id="SM00338">
    <property type="entry name" value="BRLZ"/>
    <property type="match status" value="1"/>
</dbReference>
<dbReference type="Proteomes" id="UP000826271">
    <property type="component" value="Unassembled WGS sequence"/>
</dbReference>
<accession>A0AAV6W2F8</accession>
<dbReference type="InterPro" id="IPR031106">
    <property type="entry name" value="C/EBP"/>
</dbReference>
<dbReference type="GO" id="GO:0006351">
    <property type="term" value="P:DNA-templated transcription"/>
    <property type="evidence" value="ECO:0007669"/>
    <property type="project" value="InterPro"/>
</dbReference>
<sequence length="210" mass="23379">MDNNEFGFSNEQMLSCLAMPNNPSSFSFDIDKCLLRTQTCNDALGLTQAWTFTEVETPSDESTADSVEKKGQNRPFGNREAVRREKKKAKTSSLEDEVVRLRALNQQLMKKVQSQALLEAETCRLKCLLVDIRGRIEGEIGHFPYKSITDKSDITCNDQPGLETAALNGDCGFDNIQSLMRNEDLKIHDCELGNVSTGTAYIGCKRKGQG</sequence>
<dbReference type="GO" id="GO:0000981">
    <property type="term" value="F:DNA-binding transcription factor activity, RNA polymerase II-specific"/>
    <property type="evidence" value="ECO:0007669"/>
    <property type="project" value="TreeGrafter"/>
</dbReference>
<organism evidence="3 4">
    <name type="scientific">Buddleja alternifolia</name>
    <dbReference type="NCBI Taxonomy" id="168488"/>
    <lineage>
        <taxon>Eukaryota</taxon>
        <taxon>Viridiplantae</taxon>
        <taxon>Streptophyta</taxon>
        <taxon>Embryophyta</taxon>
        <taxon>Tracheophyta</taxon>
        <taxon>Spermatophyta</taxon>
        <taxon>Magnoliopsida</taxon>
        <taxon>eudicotyledons</taxon>
        <taxon>Gunneridae</taxon>
        <taxon>Pentapetalae</taxon>
        <taxon>asterids</taxon>
        <taxon>lamiids</taxon>
        <taxon>Lamiales</taxon>
        <taxon>Scrophulariaceae</taxon>
        <taxon>Buddlejeae</taxon>
        <taxon>Buddleja</taxon>
    </lineage>
</organism>
<evidence type="ECO:0000313" key="3">
    <source>
        <dbReference type="EMBL" id="KAG8364408.1"/>
    </source>
</evidence>
<reference evidence="3" key="1">
    <citation type="submission" date="2019-10" db="EMBL/GenBank/DDBJ databases">
        <authorList>
            <person name="Zhang R."/>
            <person name="Pan Y."/>
            <person name="Wang J."/>
            <person name="Ma R."/>
            <person name="Yu S."/>
        </authorList>
    </citation>
    <scope>NUCLEOTIDE SEQUENCE</scope>
    <source>
        <strain evidence="3">LA-IB0</strain>
        <tissue evidence="3">Leaf</tissue>
    </source>
</reference>
<protein>
    <recommendedName>
        <fullName evidence="2">BZIP domain-containing protein</fullName>
    </recommendedName>
</protein>
<dbReference type="PANTHER" id="PTHR23334:SF49">
    <property type="entry name" value="BASIC LEUCINE ZIPPER 23"/>
    <property type="match status" value="1"/>
</dbReference>
<dbReference type="CDD" id="cd14686">
    <property type="entry name" value="bZIP"/>
    <property type="match status" value="1"/>
</dbReference>
<feature type="region of interest" description="Disordered" evidence="1">
    <location>
        <begin position="55"/>
        <end position="89"/>
    </location>
</feature>
<comment type="caution">
    <text evidence="3">The sequence shown here is derived from an EMBL/GenBank/DDBJ whole genome shotgun (WGS) entry which is preliminary data.</text>
</comment>
<feature type="domain" description="BZIP" evidence="2">
    <location>
        <begin position="66"/>
        <end position="131"/>
    </location>
</feature>
<dbReference type="PANTHER" id="PTHR23334">
    <property type="entry name" value="CCAAT/ENHANCER BINDING PROTEIN"/>
    <property type="match status" value="1"/>
</dbReference>
<dbReference type="GO" id="GO:0000978">
    <property type="term" value="F:RNA polymerase II cis-regulatory region sequence-specific DNA binding"/>
    <property type="evidence" value="ECO:0007669"/>
    <property type="project" value="TreeGrafter"/>
</dbReference>
<dbReference type="InterPro" id="IPR004827">
    <property type="entry name" value="bZIP"/>
</dbReference>
<evidence type="ECO:0000256" key="1">
    <source>
        <dbReference type="SAM" id="MobiDB-lite"/>
    </source>
</evidence>
<name>A0AAV6W2F8_9LAMI</name>
<dbReference type="AlphaFoldDB" id="A0AAV6W2F8"/>
<dbReference type="Gene3D" id="1.20.5.170">
    <property type="match status" value="1"/>
</dbReference>
<dbReference type="Pfam" id="PF07716">
    <property type="entry name" value="bZIP_2"/>
    <property type="match status" value="1"/>
</dbReference>
<evidence type="ECO:0000313" key="4">
    <source>
        <dbReference type="Proteomes" id="UP000826271"/>
    </source>
</evidence>
<proteinExistence type="predicted"/>
<evidence type="ECO:0000259" key="2">
    <source>
        <dbReference type="SMART" id="SM00338"/>
    </source>
</evidence>
<gene>
    <name evidence="3" type="ORF">BUALT_Bualt19G0125700</name>
</gene>
<keyword evidence="4" id="KW-1185">Reference proteome</keyword>